<accession>A0A4P7C6G7</accession>
<reference evidence="1 2" key="1">
    <citation type="submission" date="2019-03" db="EMBL/GenBank/DDBJ databases">
        <title>The genome sequence of Nitrosococcus wardiae strain D1FHST reveals the archetypal metabolic capacity of ammonia-oxidizing Gammaproteobacteria.</title>
        <authorList>
            <person name="Wang L."/>
            <person name="Lim C.K."/>
            <person name="Hanson T.E."/>
            <person name="Dang H."/>
            <person name="Klotz M.G."/>
        </authorList>
    </citation>
    <scope>NUCLEOTIDE SEQUENCE [LARGE SCALE GENOMIC DNA]</scope>
    <source>
        <strain evidence="1 2">D1FHS</strain>
    </source>
</reference>
<organism evidence="1 2">
    <name type="scientific">Nitrosococcus wardiae</name>
    <dbReference type="NCBI Taxonomy" id="1814290"/>
    <lineage>
        <taxon>Bacteria</taxon>
        <taxon>Pseudomonadati</taxon>
        <taxon>Pseudomonadota</taxon>
        <taxon>Gammaproteobacteria</taxon>
        <taxon>Chromatiales</taxon>
        <taxon>Chromatiaceae</taxon>
        <taxon>Nitrosococcus</taxon>
    </lineage>
</organism>
<evidence type="ECO:0000313" key="2">
    <source>
        <dbReference type="Proteomes" id="UP000294325"/>
    </source>
</evidence>
<dbReference type="EMBL" id="CP038033">
    <property type="protein sequence ID" value="QBQ56522.1"/>
    <property type="molecule type" value="Genomic_DNA"/>
</dbReference>
<name>A0A4P7C6G7_9GAMM</name>
<gene>
    <name evidence="1" type="ORF">E3U44_09710</name>
</gene>
<dbReference type="OrthoDB" id="569152at2"/>
<dbReference type="AlphaFoldDB" id="A0A4P7C6G7"/>
<proteinExistence type="predicted"/>
<dbReference type="KEGG" id="nwr:E3U44_09710"/>
<keyword evidence="2" id="KW-1185">Reference proteome</keyword>
<sequence length="400" mass="44639">MAASRLGELESLIAPSAWEGLERYLGTTVRQRLREMVDRLLRQGDRLHTALNAAHDDNALNQVHRQLADFRKRYLRTEITLDFYADAINTRTNPHLAALLRACDMLAYRSMAQVLDPIDKPIPLVLTYVDKGLGASILKAGLRLWDQHTESPAAAIKIVYHNLYRPTALIHETGHQVAHIVGWNDELATVLEEAFADVSPEVAEMWAGWASEIAADAFAFAHTGYAAVAGLHDVLSGSDALVFRHRLGDPHPVSYIRVLLGIEMCRQFYGTGPWDDLAHAWTKTHSLKNARPLPGKLLQQSLALLSKVVHIVLRTPMRAFRGRTLSMLIDPSRVSPESLIQLERQLGPALYTSMHWIWTEALRLLALTGLQVATMPEQSAEILKKQEAWMLQLGASLKAA</sequence>
<protein>
    <submittedName>
        <fullName evidence="1">Uncharacterized protein</fullName>
    </submittedName>
</protein>
<dbReference type="Proteomes" id="UP000294325">
    <property type="component" value="Chromosome"/>
</dbReference>
<evidence type="ECO:0000313" key="1">
    <source>
        <dbReference type="EMBL" id="QBQ56522.1"/>
    </source>
</evidence>